<evidence type="ECO:0000313" key="3">
    <source>
        <dbReference type="EMBL" id="TDA38868.1"/>
    </source>
</evidence>
<name>A0A520KE24_9CREN</name>
<keyword evidence="1" id="KW-0812">Transmembrane</keyword>
<feature type="transmembrane region" description="Helical" evidence="1">
    <location>
        <begin position="6"/>
        <end position="24"/>
    </location>
</feature>
<accession>A0A520KE24</accession>
<proteinExistence type="predicted"/>
<evidence type="ECO:0000313" key="5">
    <source>
        <dbReference type="Proteomes" id="UP000317265"/>
    </source>
</evidence>
<organism evidence="2 4">
    <name type="scientific">Thermoproteota archaeon</name>
    <dbReference type="NCBI Taxonomy" id="2056631"/>
    <lineage>
        <taxon>Archaea</taxon>
        <taxon>Thermoproteota</taxon>
    </lineage>
</organism>
<dbReference type="AlphaFoldDB" id="A0A520KE24"/>
<keyword evidence="1" id="KW-1133">Transmembrane helix</keyword>
<evidence type="ECO:0000313" key="2">
    <source>
        <dbReference type="EMBL" id="RZN55243.1"/>
    </source>
</evidence>
<dbReference type="EMBL" id="RXIH01000046">
    <property type="protein sequence ID" value="RZN55243.1"/>
    <property type="molecule type" value="Genomic_DNA"/>
</dbReference>
<reference evidence="2 4" key="2">
    <citation type="journal article" date="2019" name="Nat. Microbiol.">
        <title>Wide diversity of methane and short-chain alkane metabolisms in uncultured archaea.</title>
        <authorList>
            <person name="Borrel G."/>
            <person name="Adam P.S."/>
            <person name="McKay L.J."/>
            <person name="Chen L.X."/>
            <person name="Sierra-Garcia I.N."/>
            <person name="Sieber C.M."/>
            <person name="Letourneur Q."/>
            <person name="Ghozlane A."/>
            <person name="Andersen G.L."/>
            <person name="Li W.J."/>
            <person name="Hallam S.J."/>
            <person name="Muyzer G."/>
            <person name="de Oliveira V.M."/>
            <person name="Inskeep W.P."/>
            <person name="Banfield J.F."/>
            <person name="Gribaldo S."/>
        </authorList>
    </citation>
    <scope>NUCLEOTIDE SEQUENCE [LARGE SCALE GENOMIC DNA]</scope>
    <source>
        <strain evidence="2">Verst-YHS</strain>
    </source>
</reference>
<reference evidence="3 5" key="1">
    <citation type="journal article" date="2019" name="Nat. Microbiol.">
        <title>Expanding anaerobic alkane metabolism in the domain of Archaea.</title>
        <authorList>
            <person name="Wang Y."/>
            <person name="Wegener G."/>
            <person name="Hou J."/>
            <person name="Wang F."/>
            <person name="Xiao X."/>
        </authorList>
    </citation>
    <scope>NUCLEOTIDE SEQUENCE [LARGE SCALE GENOMIC DNA]</scope>
    <source>
        <strain evidence="3">WYZ-LMO11</strain>
    </source>
</reference>
<evidence type="ECO:0000313" key="4">
    <source>
        <dbReference type="Proteomes" id="UP000316080"/>
    </source>
</evidence>
<dbReference type="Proteomes" id="UP000317265">
    <property type="component" value="Unassembled WGS sequence"/>
</dbReference>
<gene>
    <name evidence="3" type="ORF">DSO09_03215</name>
    <name evidence="2" type="ORF">EF809_05835</name>
</gene>
<comment type="caution">
    <text evidence="2">The sequence shown here is derived from an EMBL/GenBank/DDBJ whole genome shotgun (WGS) entry which is preliminary data.</text>
</comment>
<protein>
    <submittedName>
        <fullName evidence="2">Uncharacterized protein</fullName>
    </submittedName>
</protein>
<sequence>MKKSRIIPIMSIIFTLLLILIIIINQVQWQNHEYYYELRRTIGLPSIAIGTNYEGTRNPLLDIFVRALYDVPGGHDYVVSSSFIDTPLKLKDFFERIPGFNMTVMREGK</sequence>
<evidence type="ECO:0000256" key="1">
    <source>
        <dbReference type="SAM" id="Phobius"/>
    </source>
</evidence>
<dbReference type="Proteomes" id="UP000316080">
    <property type="component" value="Unassembled WGS sequence"/>
</dbReference>
<dbReference type="EMBL" id="QNVI01000041">
    <property type="protein sequence ID" value="TDA38868.1"/>
    <property type="molecule type" value="Genomic_DNA"/>
</dbReference>
<keyword evidence="1" id="KW-0472">Membrane</keyword>